<dbReference type="EMBL" id="KN716489">
    <property type="protein sequence ID" value="KJH44237.1"/>
    <property type="molecule type" value="Genomic_DNA"/>
</dbReference>
<dbReference type="InterPro" id="IPR041805">
    <property type="entry name" value="ASMase/PPN1_MPP"/>
</dbReference>
<evidence type="ECO:0000259" key="13">
    <source>
        <dbReference type="Pfam" id="PF19272"/>
    </source>
</evidence>
<dbReference type="STRING" id="29172.A0A0D8XKH5"/>
<sequence length="517" mass="60087">MNEFGTNINLILLRESGEEDEFTYVIGEVIVEPHQICGLLLSECGKLINPFNSTWSVPLPEGKPTPILKQPVVVFLLKAGKPTLRVLHLTDIHLDMMYTPGMETKCSEAQCCRPQQGHRISSNQYFRYLPNVPTYFSVGNHEGVPIDNFAPHFTPERFHMDWLYNTMADAWSDWLPKDQIETVKYMGCYMKKIYPGLRLISINNVLGGDAINFFLYVNQTDPDGTMTWLIRQLHDAELAGDRVHILSHIPGADSEALEGWAINYYRVINRFENVVVGQFFGHSHSEEFYITYEDPQSSSSRPTSVVYSAPSFTTYSEFFPAYRIYTIDGVYQGSSYQVVDFEEWYMNLTEANENPQNPQWKQLYSSVNEEYGLKSQSPAEWNKMIERMRTDDVLFDKYRKNYYRRSTFDGISDCDENCKRGWLCNARQMHHSKTLCRNLGPLVEKRRHNNYRLKSKAIHPSKEEVQKVLHQKMNSMKAKTLVEKRRHNNYRTEVESNSSEQRRSSKGSPSKNEFHES</sequence>
<dbReference type="GO" id="GO:0006685">
    <property type="term" value="P:sphingomyelin catabolic process"/>
    <property type="evidence" value="ECO:0007669"/>
    <property type="project" value="InterPro"/>
</dbReference>
<evidence type="ECO:0000256" key="7">
    <source>
        <dbReference type="ARBA" id="ARBA00022833"/>
    </source>
</evidence>
<dbReference type="GO" id="GO:0005764">
    <property type="term" value="C:lysosome"/>
    <property type="evidence" value="ECO:0007669"/>
    <property type="project" value="TreeGrafter"/>
</dbReference>
<dbReference type="GO" id="GO:0016020">
    <property type="term" value="C:membrane"/>
    <property type="evidence" value="ECO:0007669"/>
    <property type="project" value="GOC"/>
</dbReference>
<keyword evidence="3" id="KW-0964">Secreted</keyword>
<dbReference type="PANTHER" id="PTHR10340:SF31">
    <property type="entry name" value="SPHINGOMYELIN PHOSPHODIESTERASE ASM-3-RELATED"/>
    <property type="match status" value="1"/>
</dbReference>
<evidence type="ECO:0000313" key="15">
    <source>
        <dbReference type="Proteomes" id="UP000053766"/>
    </source>
</evidence>
<evidence type="ECO:0000256" key="1">
    <source>
        <dbReference type="ARBA" id="ARBA00004613"/>
    </source>
</evidence>
<evidence type="ECO:0000256" key="3">
    <source>
        <dbReference type="ARBA" id="ARBA00022525"/>
    </source>
</evidence>
<feature type="domain" description="Calcineurin-like phosphoesterase" evidence="12">
    <location>
        <begin position="125"/>
        <end position="285"/>
    </location>
</feature>
<evidence type="ECO:0000259" key="12">
    <source>
        <dbReference type="Pfam" id="PF00149"/>
    </source>
</evidence>
<feature type="disulfide bond" evidence="10">
    <location>
        <begin position="414"/>
        <end position="418"/>
    </location>
</feature>
<comment type="similarity">
    <text evidence="2">Belongs to the acid sphingomyelinase family.</text>
</comment>
<evidence type="ECO:0000256" key="10">
    <source>
        <dbReference type="PIRSR" id="PIRSR000948-2"/>
    </source>
</evidence>
<name>A0A0D8XKH5_DICVI</name>
<comment type="subcellular location">
    <subcellularLocation>
        <location evidence="1">Secreted</location>
    </subcellularLocation>
</comment>
<keyword evidence="4 9" id="KW-0479">Metal-binding</keyword>
<dbReference type="InterPro" id="IPR029052">
    <property type="entry name" value="Metallo-depent_PP-like"/>
</dbReference>
<accession>A0A0D8XKH5</accession>
<gene>
    <name evidence="14" type="ORF">DICVIV_09748</name>
</gene>
<evidence type="ECO:0000256" key="6">
    <source>
        <dbReference type="ARBA" id="ARBA00022801"/>
    </source>
</evidence>
<dbReference type="GO" id="GO:0046872">
    <property type="term" value="F:metal ion binding"/>
    <property type="evidence" value="ECO:0007669"/>
    <property type="project" value="UniProtKB-KW"/>
</dbReference>
<keyword evidence="10" id="KW-1015">Disulfide bond</keyword>
<keyword evidence="7 9" id="KW-0862">Zinc</keyword>
<comment type="cofactor">
    <cofactor evidence="9">
        <name>Zn(2+)</name>
        <dbReference type="ChEBI" id="CHEBI:29105"/>
    </cofactor>
    <text evidence="9">Binds 2 Zn(2+) ions per subunit.</text>
</comment>
<keyword evidence="6" id="KW-0378">Hydrolase</keyword>
<dbReference type="OrthoDB" id="282973at2759"/>
<evidence type="ECO:0000256" key="5">
    <source>
        <dbReference type="ARBA" id="ARBA00022729"/>
    </source>
</evidence>
<dbReference type="CDD" id="cd00842">
    <property type="entry name" value="MPP_ASMase"/>
    <property type="match status" value="1"/>
</dbReference>
<dbReference type="Gene3D" id="3.60.21.10">
    <property type="match status" value="1"/>
</dbReference>
<dbReference type="AlphaFoldDB" id="A0A0D8XKH5"/>
<dbReference type="GO" id="GO:0061750">
    <property type="term" value="F:acid sphingomyelin phosphodiesterase activity"/>
    <property type="evidence" value="ECO:0007669"/>
    <property type="project" value="TreeGrafter"/>
</dbReference>
<organism evidence="14 15">
    <name type="scientific">Dictyocaulus viviparus</name>
    <name type="common">Bovine lungworm</name>
    <dbReference type="NCBI Taxonomy" id="29172"/>
    <lineage>
        <taxon>Eukaryota</taxon>
        <taxon>Metazoa</taxon>
        <taxon>Ecdysozoa</taxon>
        <taxon>Nematoda</taxon>
        <taxon>Chromadorea</taxon>
        <taxon>Rhabditida</taxon>
        <taxon>Rhabditina</taxon>
        <taxon>Rhabditomorpha</taxon>
        <taxon>Strongyloidea</taxon>
        <taxon>Metastrongylidae</taxon>
        <taxon>Dictyocaulus</taxon>
    </lineage>
</organism>
<dbReference type="Pfam" id="PF19272">
    <property type="entry name" value="ASMase_C"/>
    <property type="match status" value="1"/>
</dbReference>
<keyword evidence="5" id="KW-0732">Signal</keyword>
<dbReference type="Proteomes" id="UP000053766">
    <property type="component" value="Unassembled WGS sequence"/>
</dbReference>
<feature type="binding site" evidence="9">
    <location>
        <position position="284"/>
    </location>
    <ligand>
        <name>Zn(2+)</name>
        <dbReference type="ChEBI" id="CHEBI:29105"/>
        <label>1</label>
    </ligand>
</feature>
<feature type="binding site" evidence="9">
    <location>
        <position position="140"/>
    </location>
    <ligand>
        <name>Zn(2+)</name>
        <dbReference type="ChEBI" id="CHEBI:29105"/>
        <label>2</label>
    </ligand>
</feature>
<keyword evidence="8" id="KW-0325">Glycoprotein</keyword>
<feature type="binding site" evidence="9">
    <location>
        <position position="248"/>
    </location>
    <ligand>
        <name>Zn(2+)</name>
        <dbReference type="ChEBI" id="CHEBI:29105"/>
        <label>2</label>
    </ligand>
</feature>
<evidence type="ECO:0000256" key="9">
    <source>
        <dbReference type="PIRSR" id="PIRSR000948-1"/>
    </source>
</evidence>
<protein>
    <submittedName>
        <fullName evidence="14">Uncharacterized protein</fullName>
    </submittedName>
</protein>
<dbReference type="SUPFAM" id="SSF56300">
    <property type="entry name" value="Metallo-dependent phosphatases"/>
    <property type="match status" value="1"/>
</dbReference>
<evidence type="ECO:0000256" key="4">
    <source>
        <dbReference type="ARBA" id="ARBA00022723"/>
    </source>
</evidence>
<evidence type="ECO:0000256" key="8">
    <source>
        <dbReference type="ARBA" id="ARBA00023180"/>
    </source>
</evidence>
<dbReference type="InterPro" id="IPR011160">
    <property type="entry name" value="Sphingomy_PDE"/>
</dbReference>
<evidence type="ECO:0000313" key="14">
    <source>
        <dbReference type="EMBL" id="KJH44237.1"/>
    </source>
</evidence>
<dbReference type="Pfam" id="PF00149">
    <property type="entry name" value="Metallophos"/>
    <property type="match status" value="1"/>
</dbReference>
<evidence type="ECO:0000256" key="11">
    <source>
        <dbReference type="SAM" id="MobiDB-lite"/>
    </source>
</evidence>
<dbReference type="InterPro" id="IPR045473">
    <property type="entry name" value="ASM_C"/>
</dbReference>
<proteinExistence type="inferred from homology"/>
<feature type="disulfide bond" evidence="10">
    <location>
        <begin position="424"/>
        <end position="436"/>
    </location>
</feature>
<dbReference type="PANTHER" id="PTHR10340">
    <property type="entry name" value="SPHINGOMYELIN PHOSPHODIESTERASE"/>
    <property type="match status" value="1"/>
</dbReference>
<evidence type="ECO:0000256" key="2">
    <source>
        <dbReference type="ARBA" id="ARBA00008234"/>
    </source>
</evidence>
<reference evidence="14 15" key="1">
    <citation type="submission" date="2013-11" db="EMBL/GenBank/DDBJ databases">
        <title>Draft genome of the bovine lungworm Dictyocaulus viviparus.</title>
        <authorList>
            <person name="Mitreva M."/>
        </authorList>
    </citation>
    <scope>NUCLEOTIDE SEQUENCE [LARGE SCALE GENOMIC DNA]</scope>
    <source>
        <strain evidence="14 15">HannoverDv2000</strain>
    </source>
</reference>
<dbReference type="GO" id="GO:0046513">
    <property type="term" value="P:ceramide biosynthetic process"/>
    <property type="evidence" value="ECO:0007669"/>
    <property type="project" value="TreeGrafter"/>
</dbReference>
<feature type="binding site" evidence="9">
    <location>
        <position position="282"/>
    </location>
    <ligand>
        <name>Zn(2+)</name>
        <dbReference type="ChEBI" id="CHEBI:29105"/>
        <label>2</label>
    </ligand>
</feature>
<dbReference type="GO" id="GO:0005615">
    <property type="term" value="C:extracellular space"/>
    <property type="evidence" value="ECO:0007669"/>
    <property type="project" value="TreeGrafter"/>
</dbReference>
<keyword evidence="15" id="KW-1185">Reference proteome</keyword>
<dbReference type="PIRSF" id="PIRSF000948">
    <property type="entry name" value="Sphingomy_PDE"/>
    <property type="match status" value="1"/>
</dbReference>
<feature type="domain" description="Sphingomyelin phosphodiesterase C-terminal" evidence="13">
    <location>
        <begin position="317"/>
        <end position="431"/>
    </location>
</feature>
<dbReference type="InterPro" id="IPR004843">
    <property type="entry name" value="Calcineurin-like_PHP"/>
</dbReference>
<reference evidence="15" key="2">
    <citation type="journal article" date="2016" name="Sci. Rep.">
        <title>Dictyocaulus viviparus genome, variome and transcriptome elucidate lungworm biology and support future intervention.</title>
        <authorList>
            <person name="McNulty S.N."/>
            <person name="Strube C."/>
            <person name="Rosa B.A."/>
            <person name="Martin J.C."/>
            <person name="Tyagi R."/>
            <person name="Choi Y.J."/>
            <person name="Wang Q."/>
            <person name="Hallsworth Pepin K."/>
            <person name="Zhang X."/>
            <person name="Ozersky P."/>
            <person name="Wilson R.K."/>
            <person name="Sternberg P.W."/>
            <person name="Gasser R.B."/>
            <person name="Mitreva M."/>
        </authorList>
    </citation>
    <scope>NUCLEOTIDE SEQUENCE [LARGE SCALE GENOMIC DNA]</scope>
    <source>
        <strain evidence="15">HannoverDv2000</strain>
    </source>
</reference>
<feature type="region of interest" description="Disordered" evidence="11">
    <location>
        <begin position="480"/>
        <end position="517"/>
    </location>
</feature>